<organism evidence="1">
    <name type="scientific">Rhizophora mucronata</name>
    <name type="common">Asiatic mangrove</name>
    <dbReference type="NCBI Taxonomy" id="61149"/>
    <lineage>
        <taxon>Eukaryota</taxon>
        <taxon>Viridiplantae</taxon>
        <taxon>Streptophyta</taxon>
        <taxon>Embryophyta</taxon>
        <taxon>Tracheophyta</taxon>
        <taxon>Spermatophyta</taxon>
        <taxon>Magnoliopsida</taxon>
        <taxon>eudicotyledons</taxon>
        <taxon>Gunneridae</taxon>
        <taxon>Pentapetalae</taxon>
        <taxon>rosids</taxon>
        <taxon>fabids</taxon>
        <taxon>Malpighiales</taxon>
        <taxon>Rhizophoraceae</taxon>
        <taxon>Rhizophora</taxon>
    </lineage>
</organism>
<reference evidence="1" key="1">
    <citation type="submission" date="2018-02" db="EMBL/GenBank/DDBJ databases">
        <title>Rhizophora mucronata_Transcriptome.</title>
        <authorList>
            <person name="Meera S.P."/>
            <person name="Sreeshan A."/>
            <person name="Augustine A."/>
        </authorList>
    </citation>
    <scope>NUCLEOTIDE SEQUENCE</scope>
    <source>
        <tissue evidence="1">Leaf</tissue>
    </source>
</reference>
<dbReference type="EMBL" id="GGEC01065456">
    <property type="protein sequence ID" value="MBX45940.1"/>
    <property type="molecule type" value="Transcribed_RNA"/>
</dbReference>
<name>A0A2P2NU18_RHIMU</name>
<dbReference type="AlphaFoldDB" id="A0A2P2NU18"/>
<proteinExistence type="predicted"/>
<protein>
    <submittedName>
        <fullName evidence="1">Uncharacterized protein</fullName>
    </submittedName>
</protein>
<sequence>MIGLLLTISSLLALIFLL</sequence>
<accession>A0A2P2NU18</accession>
<evidence type="ECO:0000313" key="1">
    <source>
        <dbReference type="EMBL" id="MBX45940.1"/>
    </source>
</evidence>